<dbReference type="PANTHER" id="PTHR24347">
    <property type="entry name" value="SERINE/THREONINE-PROTEIN KINASE"/>
    <property type="match status" value="1"/>
</dbReference>
<dbReference type="CDD" id="cd05117">
    <property type="entry name" value="STKc_CAMK"/>
    <property type="match status" value="1"/>
</dbReference>
<feature type="region of interest" description="Disordered" evidence="4">
    <location>
        <begin position="503"/>
        <end position="524"/>
    </location>
</feature>
<dbReference type="Gene3D" id="1.10.510.10">
    <property type="entry name" value="Transferase(Phosphotransferase) domain 1"/>
    <property type="match status" value="1"/>
</dbReference>
<keyword evidence="2 3" id="KW-0067">ATP-binding</keyword>
<evidence type="ECO:0000313" key="7">
    <source>
        <dbReference type="Proteomes" id="UP000501346"/>
    </source>
</evidence>
<organism evidence="6 7">
    <name type="scientific">Saccharomyces pastorianus</name>
    <name type="common">Lager yeast</name>
    <name type="synonym">Saccharomyces cerevisiae x Saccharomyces eubayanus</name>
    <dbReference type="NCBI Taxonomy" id="27292"/>
    <lineage>
        <taxon>Eukaryota</taxon>
        <taxon>Fungi</taxon>
        <taxon>Dikarya</taxon>
        <taxon>Ascomycota</taxon>
        <taxon>Saccharomycotina</taxon>
        <taxon>Saccharomycetes</taxon>
        <taxon>Saccharomycetales</taxon>
        <taxon>Saccharomycetaceae</taxon>
        <taxon>Saccharomyces</taxon>
    </lineage>
</organism>
<dbReference type="PROSITE" id="PS00108">
    <property type="entry name" value="PROTEIN_KINASE_ST"/>
    <property type="match status" value="1"/>
</dbReference>
<proteinExistence type="predicted"/>
<dbReference type="GO" id="GO:0005524">
    <property type="term" value="F:ATP binding"/>
    <property type="evidence" value="ECO:0007669"/>
    <property type="project" value="UniProtKB-UniRule"/>
</dbReference>
<dbReference type="InterPro" id="IPR008271">
    <property type="entry name" value="Ser/Thr_kinase_AS"/>
</dbReference>
<dbReference type="GO" id="GO:0004672">
    <property type="term" value="F:protein kinase activity"/>
    <property type="evidence" value="ECO:0007669"/>
    <property type="project" value="InterPro"/>
</dbReference>
<evidence type="ECO:0000256" key="1">
    <source>
        <dbReference type="ARBA" id="ARBA00022741"/>
    </source>
</evidence>
<dbReference type="SUPFAM" id="SSF56112">
    <property type="entry name" value="Protein kinase-like (PK-like)"/>
    <property type="match status" value="1"/>
</dbReference>
<dbReference type="Proteomes" id="UP000501346">
    <property type="component" value="Chromosome ScXIII"/>
</dbReference>
<dbReference type="InterPro" id="IPR017441">
    <property type="entry name" value="Protein_kinase_ATP_BS"/>
</dbReference>
<dbReference type="PROSITE" id="PS00107">
    <property type="entry name" value="PROTEIN_KINASE_ATP"/>
    <property type="match status" value="1"/>
</dbReference>
<sequence>MTTASSSASQLQQRLPEEKPWPQLSGSNADAQTFKCKYVTNHNSLGDGNFSVVKECMNIHTKDLYAMKLIKKQTVKNKIQLIQREFDLLRSISEKIRDMEKKNEHSLDIFEGHHHILQLFDYFETADNIVLITQLCQKGDLYEKIVENQCLDLETQVTSYCACLVSVLEFLHSQGIVHRDLKAENVLFRLRVNENEKNLQGEHHGDFKYDLLAHDLVLADFGLAAEYNTSKVNSLKEFVGTISYIAPEIVKCKGVGEMTPDQVGKLDKYGCPVDIWALGVLTYFMAFGYTPFDCTTDDETLECISKCDYYVDEQMMHDPKYEQFWNFVQCCFTIDPAVRRSAKNLKQHPFIKDYFATSNSLNTKDTPNFSFHPTIRRVSSTASMHTLRSPSKSRKTTTLAYLNMDGGSSETSTAFSSKMDLPDLYVDRTINSRERSLNRIRDTLKKTLSMTSLKPAGTFDYLHANKNGTSLSSSKSGLVKKNSTFVLDPKPPKNSLMNGCFSTTPESRSNFNTPKTLSRQGSSTSVKKYVNEVDLLLTPRTASMSSNDTTAINDYDTTNDKNPARKHAASFQVNVDDSDGDETMQI</sequence>
<dbReference type="InterPro" id="IPR000719">
    <property type="entry name" value="Prot_kinase_dom"/>
</dbReference>
<dbReference type="FunFam" id="1.10.510.10:FF:001043">
    <property type="entry name" value="YMR291W-like protein"/>
    <property type="match status" value="1"/>
</dbReference>
<dbReference type="SMART" id="SM00220">
    <property type="entry name" value="S_TKc"/>
    <property type="match status" value="1"/>
</dbReference>
<keyword evidence="6" id="KW-0418">Kinase</keyword>
<evidence type="ECO:0000256" key="4">
    <source>
        <dbReference type="SAM" id="MobiDB-lite"/>
    </source>
</evidence>
<feature type="binding site" evidence="3">
    <location>
        <position position="72"/>
    </location>
    <ligand>
        <name>ATP</name>
        <dbReference type="ChEBI" id="CHEBI:30616"/>
    </ligand>
</feature>
<keyword evidence="1 3" id="KW-0547">Nucleotide-binding</keyword>
<dbReference type="OrthoDB" id="40902at2759"/>
<dbReference type="AlphaFoldDB" id="A0A6C1DYR6"/>
<reference evidence="6 7" key="1">
    <citation type="journal article" date="2019" name="BMC Genomics">
        <title>Chromosome level assembly and comparative genome analysis confirm lager-brewing yeasts originated from a single hybridization.</title>
        <authorList>
            <person name="Salazar A.N."/>
            <person name="Gorter de Vries A.R."/>
            <person name="van den Broek M."/>
            <person name="Brouwers N."/>
            <person name="de la Torre Cortes P."/>
            <person name="Kuijpers N.G.A."/>
            <person name="Daran J.G."/>
            <person name="Abeel T."/>
        </authorList>
    </citation>
    <scope>NUCLEOTIDE SEQUENCE [LARGE SCALE GENOMIC DNA]</scope>
    <source>
        <strain evidence="6 7">CBS 1483</strain>
    </source>
</reference>
<keyword evidence="7" id="KW-1185">Reference proteome</keyword>
<dbReference type="SMR" id="A0A6C1DYR6"/>
<dbReference type="Pfam" id="PF00069">
    <property type="entry name" value="Pkinase"/>
    <property type="match status" value="1"/>
</dbReference>
<accession>A0A6C1DYR6</accession>
<gene>
    <name evidence="6" type="primary">TDA1_1</name>
    <name evidence="6" type="ORF">GRS66_004197</name>
</gene>
<dbReference type="EMBL" id="CP048994">
    <property type="protein sequence ID" value="QID81800.1"/>
    <property type="molecule type" value="Genomic_DNA"/>
</dbReference>
<name>A0A6C1DYR6_SACPS</name>
<evidence type="ECO:0000256" key="3">
    <source>
        <dbReference type="PROSITE-ProRule" id="PRU10141"/>
    </source>
</evidence>
<protein>
    <submittedName>
        <fullName evidence="6">Protein kinase tda1</fullName>
    </submittedName>
</protein>
<keyword evidence="6" id="KW-0808">Transferase</keyword>
<feature type="domain" description="Protein kinase" evidence="5">
    <location>
        <begin position="39"/>
        <end position="351"/>
    </location>
</feature>
<evidence type="ECO:0000256" key="2">
    <source>
        <dbReference type="ARBA" id="ARBA00022840"/>
    </source>
</evidence>
<evidence type="ECO:0000259" key="5">
    <source>
        <dbReference type="PROSITE" id="PS50011"/>
    </source>
</evidence>
<feature type="region of interest" description="Disordered" evidence="4">
    <location>
        <begin position="1"/>
        <end position="26"/>
    </location>
</feature>
<evidence type="ECO:0000313" key="6">
    <source>
        <dbReference type="EMBL" id="QID81800.1"/>
    </source>
</evidence>
<dbReference type="PROSITE" id="PS50011">
    <property type="entry name" value="PROTEIN_KINASE_DOM"/>
    <property type="match status" value="1"/>
</dbReference>
<dbReference type="InterPro" id="IPR011009">
    <property type="entry name" value="Kinase-like_dom_sf"/>
</dbReference>